<accession>A0A1F4U404</accession>
<sequence>MGLMRVVRGTGNGSWFGNGRILGTHNPWGSDLAKARDPFINFRTLARLSFHSDPQVKEAVVANLLGRTSELSEEKDKVVLRFCDRALASVLIKENNSYTHLPYIKIVEKATPDELEKMSHHPSQYVRRGVAQRRETPKLALLRLIGETYREIALAAFDSAEDSLTSGELSAFIGSKVPELVLRLVAHPKIPRSVLIQFIIGNYRDSSRQQAVTRAYENLCQNKEITPDELDALGKGCLLFGGILANVVDHPRTKRETLLYIVLHSRDSVSRLDRRAFEKLNDITSEELDEIVKTAQMAEYLLPQIVFHPKTSEQTLRYIIGHIGEKGNGRLEALNKTREGRGMFSRHTYRPREEEVLEAENHFDNLTIRALLALRRFMSQGDFLDTVRTADLSIKRKNPLIIAIDPSVPIELAGKTIASLVRVTTLNLSQDIEIVLGLLGGHSAYRQQELLSQIALTNKLLAEALRESLDPSYRNTGVESARSMLFAQTHTSYSSYESSDSQDSAPSLSDKRLKSDYIV</sequence>
<feature type="region of interest" description="Disordered" evidence="1">
    <location>
        <begin position="495"/>
        <end position="519"/>
    </location>
</feature>
<proteinExistence type="predicted"/>
<dbReference type="InterPro" id="IPR011989">
    <property type="entry name" value="ARM-like"/>
</dbReference>
<evidence type="ECO:0000313" key="3">
    <source>
        <dbReference type="Proteomes" id="UP000179242"/>
    </source>
</evidence>
<reference evidence="2 3" key="1">
    <citation type="journal article" date="2016" name="Nat. Commun.">
        <title>Thousands of microbial genomes shed light on interconnected biogeochemical processes in an aquifer system.</title>
        <authorList>
            <person name="Anantharaman K."/>
            <person name="Brown C.T."/>
            <person name="Hug L.A."/>
            <person name="Sharon I."/>
            <person name="Castelle C.J."/>
            <person name="Probst A.J."/>
            <person name="Thomas B.C."/>
            <person name="Singh A."/>
            <person name="Wilkins M.J."/>
            <person name="Karaoz U."/>
            <person name="Brodie E.L."/>
            <person name="Williams K.H."/>
            <person name="Hubbard S.S."/>
            <person name="Banfield J.F."/>
        </authorList>
    </citation>
    <scope>NUCLEOTIDE SEQUENCE [LARGE SCALE GENOMIC DNA]</scope>
</reference>
<dbReference type="AlphaFoldDB" id="A0A1F4U404"/>
<gene>
    <name evidence="2" type="ORF">A2438_06930</name>
</gene>
<name>A0A1F4U404_UNCSA</name>
<dbReference type="Proteomes" id="UP000179242">
    <property type="component" value="Unassembled WGS sequence"/>
</dbReference>
<feature type="compositionally biased region" description="Basic and acidic residues" evidence="1">
    <location>
        <begin position="509"/>
        <end position="519"/>
    </location>
</feature>
<comment type="caution">
    <text evidence="2">The sequence shown here is derived from an EMBL/GenBank/DDBJ whole genome shotgun (WGS) entry which is preliminary data.</text>
</comment>
<organism evidence="2 3">
    <name type="scientific">candidate division WOR-1 bacterium RIFOXYC2_FULL_46_14</name>
    <dbReference type="NCBI Taxonomy" id="1802587"/>
    <lineage>
        <taxon>Bacteria</taxon>
        <taxon>Bacillati</taxon>
        <taxon>Saganbacteria</taxon>
    </lineage>
</organism>
<dbReference type="Gene3D" id="1.25.10.10">
    <property type="entry name" value="Leucine-rich Repeat Variant"/>
    <property type="match status" value="1"/>
</dbReference>
<evidence type="ECO:0000313" key="2">
    <source>
        <dbReference type="EMBL" id="OGC39698.1"/>
    </source>
</evidence>
<evidence type="ECO:0000256" key="1">
    <source>
        <dbReference type="SAM" id="MobiDB-lite"/>
    </source>
</evidence>
<protein>
    <submittedName>
        <fullName evidence="2">Uncharacterized protein</fullName>
    </submittedName>
</protein>
<feature type="compositionally biased region" description="Low complexity" evidence="1">
    <location>
        <begin position="495"/>
        <end position="508"/>
    </location>
</feature>
<dbReference type="EMBL" id="MEUJ01000006">
    <property type="protein sequence ID" value="OGC39698.1"/>
    <property type="molecule type" value="Genomic_DNA"/>
</dbReference>